<dbReference type="PRINTS" id="PR00952">
    <property type="entry name" value="TYPE3IMQPROT"/>
</dbReference>
<dbReference type="GO" id="GO:0009306">
    <property type="term" value="P:protein secretion"/>
    <property type="evidence" value="ECO:0007669"/>
    <property type="project" value="InterPro"/>
</dbReference>
<organism evidence="10 11">
    <name type="scientific">alpha proteobacterium IMCC14465</name>
    <dbReference type="NCBI Taxonomy" id="1220535"/>
    <lineage>
        <taxon>Bacteria</taxon>
        <taxon>Pseudomonadati</taxon>
        <taxon>Pseudomonadota</taxon>
        <taxon>Alphaproteobacteria</taxon>
        <taxon>PS1 clade</taxon>
    </lineage>
</organism>
<evidence type="ECO:0000256" key="2">
    <source>
        <dbReference type="ARBA" id="ARBA00006156"/>
    </source>
</evidence>
<keyword evidence="8 9" id="KW-0975">Bacterial flagellum</keyword>
<dbReference type="STRING" id="1220535.IMCC14465_13330"/>
<dbReference type="GO" id="GO:0009425">
    <property type="term" value="C:bacterial-type flagellum basal body"/>
    <property type="evidence" value="ECO:0007669"/>
    <property type="project" value="UniProtKB-SubCell"/>
</dbReference>
<keyword evidence="10" id="KW-0282">Flagellum</keyword>
<feature type="transmembrane region" description="Helical" evidence="9">
    <location>
        <begin position="51"/>
        <end position="71"/>
    </location>
</feature>
<keyword evidence="5 9" id="KW-0812">Transmembrane</keyword>
<gene>
    <name evidence="9" type="primary">fliQ</name>
    <name evidence="10" type="ORF">IMCC14465_13330</name>
</gene>
<dbReference type="EMBL" id="ALYF01000003">
    <property type="protein sequence ID" value="EJW21537.1"/>
    <property type="molecule type" value="Genomic_DNA"/>
</dbReference>
<dbReference type="InterPro" id="IPR002191">
    <property type="entry name" value="Bac_export_3"/>
</dbReference>
<dbReference type="GO" id="GO:0005886">
    <property type="term" value="C:plasma membrane"/>
    <property type="evidence" value="ECO:0007669"/>
    <property type="project" value="UniProtKB-SubCell"/>
</dbReference>
<evidence type="ECO:0000256" key="4">
    <source>
        <dbReference type="ARBA" id="ARBA00022475"/>
    </source>
</evidence>
<dbReference type="eggNOG" id="COG1987">
    <property type="taxonomic scope" value="Bacteria"/>
</dbReference>
<comment type="subcellular location">
    <subcellularLocation>
        <location evidence="1 9">Cell membrane</location>
        <topology evidence="1">Multi-pass membrane protein</topology>
    </subcellularLocation>
    <subcellularLocation>
        <location evidence="9">Bacterial flagellum basal body</location>
    </subcellularLocation>
</comment>
<keyword evidence="4 9" id="KW-1003">Cell membrane</keyword>
<comment type="caution">
    <text evidence="10">The sequence shown here is derived from an EMBL/GenBank/DDBJ whole genome shotgun (WGS) entry which is preliminary data.</text>
</comment>
<reference evidence="10 11" key="1">
    <citation type="journal article" date="2012" name="J. Bacteriol.">
        <title>Genome Sequence of Strain IMCC14465, Isolated from the East Sea, Belonging to the PS1 Clade of Alphaproteobacteria.</title>
        <authorList>
            <person name="Yang S.J."/>
            <person name="Kang I."/>
            <person name="Cho J.C."/>
        </authorList>
    </citation>
    <scope>NUCLEOTIDE SEQUENCE [LARGE SCALE GENOMIC DNA]</scope>
    <source>
        <strain evidence="10 11">IMCC14465</strain>
    </source>
</reference>
<dbReference type="AlphaFoldDB" id="J9DX18"/>
<dbReference type="Proteomes" id="UP000004836">
    <property type="component" value="Unassembled WGS sequence"/>
</dbReference>
<dbReference type="OrthoDB" id="9806440at2"/>
<dbReference type="PIRSF" id="PIRSF004669">
    <property type="entry name" value="FliQ"/>
    <property type="match status" value="1"/>
</dbReference>
<sequence>MGFDANVEILRMAFWQIIMAAGPVLAIALAVGLTIGIIQAATSINEMTLSFVPKLIIVLVSFALLANFMLIRLTDYFAFIFDRISTLG</sequence>
<protein>
    <recommendedName>
        <fullName evidence="3 9">Flagellar biosynthetic protein FliQ</fullName>
    </recommendedName>
</protein>
<dbReference type="PANTHER" id="PTHR34040">
    <property type="entry name" value="FLAGELLAR BIOSYNTHETIC PROTEIN FLIQ"/>
    <property type="match status" value="1"/>
</dbReference>
<keyword evidence="7 9" id="KW-0472">Membrane</keyword>
<evidence type="ECO:0000313" key="10">
    <source>
        <dbReference type="EMBL" id="EJW21537.1"/>
    </source>
</evidence>
<evidence type="ECO:0000256" key="6">
    <source>
        <dbReference type="ARBA" id="ARBA00022989"/>
    </source>
</evidence>
<dbReference type="NCBIfam" id="TIGR01402">
    <property type="entry name" value="fliQ"/>
    <property type="match status" value="1"/>
</dbReference>
<dbReference type="Pfam" id="PF01313">
    <property type="entry name" value="Bac_export_3"/>
    <property type="match status" value="1"/>
</dbReference>
<evidence type="ECO:0000256" key="7">
    <source>
        <dbReference type="ARBA" id="ARBA00023136"/>
    </source>
</evidence>
<evidence type="ECO:0000256" key="8">
    <source>
        <dbReference type="ARBA" id="ARBA00023143"/>
    </source>
</evidence>
<evidence type="ECO:0000256" key="3">
    <source>
        <dbReference type="ARBA" id="ARBA00021718"/>
    </source>
</evidence>
<keyword evidence="6 9" id="KW-1133">Transmembrane helix</keyword>
<keyword evidence="10" id="KW-0966">Cell projection</keyword>
<evidence type="ECO:0000256" key="9">
    <source>
        <dbReference type="RuleBase" id="RU364090"/>
    </source>
</evidence>
<feature type="transmembrane region" description="Helical" evidence="9">
    <location>
        <begin position="12"/>
        <end position="39"/>
    </location>
</feature>
<dbReference type="PATRIC" id="fig|1220535.3.peg.1325"/>
<evidence type="ECO:0000256" key="5">
    <source>
        <dbReference type="ARBA" id="ARBA00022692"/>
    </source>
</evidence>
<dbReference type="PANTHER" id="PTHR34040:SF2">
    <property type="entry name" value="FLAGELLAR BIOSYNTHETIC PROTEIN FLIQ"/>
    <property type="match status" value="1"/>
</dbReference>
<name>J9DX18_9PROT</name>
<comment type="function">
    <text evidence="9">Role in flagellar biosynthesis.</text>
</comment>
<evidence type="ECO:0000313" key="11">
    <source>
        <dbReference type="Proteomes" id="UP000004836"/>
    </source>
</evidence>
<evidence type="ECO:0000256" key="1">
    <source>
        <dbReference type="ARBA" id="ARBA00004651"/>
    </source>
</evidence>
<dbReference type="InterPro" id="IPR006305">
    <property type="entry name" value="FliQ"/>
</dbReference>
<proteinExistence type="inferred from homology"/>
<comment type="similarity">
    <text evidence="2 9">Belongs to the FliQ/MopD/SpaQ family.</text>
</comment>
<keyword evidence="10" id="KW-0969">Cilium</keyword>
<accession>J9DX18</accession>
<dbReference type="GO" id="GO:0044780">
    <property type="term" value="P:bacterial-type flagellum assembly"/>
    <property type="evidence" value="ECO:0007669"/>
    <property type="project" value="InterPro"/>
</dbReference>
<keyword evidence="11" id="KW-1185">Reference proteome</keyword>